<keyword evidence="3" id="KW-1185">Reference proteome</keyword>
<name>A0AAQ3X1D3_PASNO</name>
<accession>A0AAQ3X1D3</accession>
<gene>
    <name evidence="2" type="ORF">U9M48_028384</name>
</gene>
<dbReference type="EMBL" id="CP144750">
    <property type="protein sequence ID" value="WVZ80951.1"/>
    <property type="molecule type" value="Genomic_DNA"/>
</dbReference>
<evidence type="ECO:0000256" key="1">
    <source>
        <dbReference type="SAM" id="MobiDB-lite"/>
    </source>
</evidence>
<protein>
    <submittedName>
        <fullName evidence="2">Uncharacterized protein</fullName>
    </submittedName>
</protein>
<proteinExistence type="predicted"/>
<organism evidence="2 3">
    <name type="scientific">Paspalum notatum var. saurae</name>
    <dbReference type="NCBI Taxonomy" id="547442"/>
    <lineage>
        <taxon>Eukaryota</taxon>
        <taxon>Viridiplantae</taxon>
        <taxon>Streptophyta</taxon>
        <taxon>Embryophyta</taxon>
        <taxon>Tracheophyta</taxon>
        <taxon>Spermatophyta</taxon>
        <taxon>Magnoliopsida</taxon>
        <taxon>Liliopsida</taxon>
        <taxon>Poales</taxon>
        <taxon>Poaceae</taxon>
        <taxon>PACMAD clade</taxon>
        <taxon>Panicoideae</taxon>
        <taxon>Andropogonodae</taxon>
        <taxon>Paspaleae</taxon>
        <taxon>Paspalinae</taxon>
        <taxon>Paspalum</taxon>
    </lineage>
</organism>
<evidence type="ECO:0000313" key="2">
    <source>
        <dbReference type="EMBL" id="WVZ80951.1"/>
    </source>
</evidence>
<sequence>MEAERDVERGKEAGLGVLLKPARSGGLSQPSAGSACHVGARERERKDGGATVDRVHGPRVTDEWDRARMRSEKSMDRVYGATEEWDPRPLLSPRGTGDPKGEEYTLCPWDPSSVVPQAPAYFPCHKQPRGRGYIGYYVFEFLKVNGRNRTNPEDAPAIPLKDRSLNELDLMNKVGDLCRFTMHEVFNRQGNSSIMMIF</sequence>
<feature type="compositionally biased region" description="Basic and acidic residues" evidence="1">
    <location>
        <begin position="39"/>
        <end position="67"/>
    </location>
</feature>
<reference evidence="2 3" key="1">
    <citation type="submission" date="2024-02" db="EMBL/GenBank/DDBJ databases">
        <title>High-quality chromosome-scale genome assembly of Pensacola bahiagrass (Paspalum notatum Flugge var. saurae).</title>
        <authorList>
            <person name="Vega J.M."/>
            <person name="Podio M."/>
            <person name="Orjuela J."/>
            <person name="Siena L.A."/>
            <person name="Pessino S.C."/>
            <person name="Combes M.C."/>
            <person name="Mariac C."/>
            <person name="Albertini E."/>
            <person name="Pupilli F."/>
            <person name="Ortiz J.P.A."/>
            <person name="Leblanc O."/>
        </authorList>
    </citation>
    <scope>NUCLEOTIDE SEQUENCE [LARGE SCALE GENOMIC DNA]</scope>
    <source>
        <strain evidence="2">R1</strain>
        <tissue evidence="2">Leaf</tissue>
    </source>
</reference>
<evidence type="ECO:0000313" key="3">
    <source>
        <dbReference type="Proteomes" id="UP001341281"/>
    </source>
</evidence>
<feature type="region of interest" description="Disordered" evidence="1">
    <location>
        <begin position="21"/>
        <end position="67"/>
    </location>
</feature>
<dbReference type="AlphaFoldDB" id="A0AAQ3X1D3"/>
<dbReference type="Proteomes" id="UP001341281">
    <property type="component" value="Chromosome 06"/>
</dbReference>